<dbReference type="Pfam" id="PF12802">
    <property type="entry name" value="MarR_2"/>
    <property type="match status" value="1"/>
</dbReference>
<name>A0A4Q7ZPV9_9ACTN</name>
<dbReference type="GO" id="GO:0006950">
    <property type="term" value="P:response to stress"/>
    <property type="evidence" value="ECO:0007669"/>
    <property type="project" value="TreeGrafter"/>
</dbReference>
<dbReference type="EMBL" id="SHKY01000001">
    <property type="protein sequence ID" value="RZU53120.1"/>
    <property type="molecule type" value="Genomic_DNA"/>
</dbReference>
<evidence type="ECO:0000313" key="2">
    <source>
        <dbReference type="EMBL" id="RZU53120.1"/>
    </source>
</evidence>
<dbReference type="Gene3D" id="1.10.10.10">
    <property type="entry name" value="Winged helix-like DNA-binding domain superfamily/Winged helix DNA-binding domain"/>
    <property type="match status" value="1"/>
</dbReference>
<dbReference type="SUPFAM" id="SSF46785">
    <property type="entry name" value="Winged helix' DNA-binding domain"/>
    <property type="match status" value="1"/>
</dbReference>
<dbReference type="Proteomes" id="UP000292564">
    <property type="component" value="Unassembled WGS sequence"/>
</dbReference>
<dbReference type="OrthoDB" id="3177763at2"/>
<dbReference type="SMART" id="SM00347">
    <property type="entry name" value="HTH_MARR"/>
    <property type="match status" value="1"/>
</dbReference>
<organism evidence="2 3">
    <name type="scientific">Krasilnikovia cinnamomea</name>
    <dbReference type="NCBI Taxonomy" id="349313"/>
    <lineage>
        <taxon>Bacteria</taxon>
        <taxon>Bacillati</taxon>
        <taxon>Actinomycetota</taxon>
        <taxon>Actinomycetes</taxon>
        <taxon>Micromonosporales</taxon>
        <taxon>Micromonosporaceae</taxon>
        <taxon>Krasilnikovia</taxon>
    </lineage>
</organism>
<dbReference type="PROSITE" id="PS50995">
    <property type="entry name" value="HTH_MARR_2"/>
    <property type="match status" value="1"/>
</dbReference>
<dbReference type="GO" id="GO:0003677">
    <property type="term" value="F:DNA binding"/>
    <property type="evidence" value="ECO:0007669"/>
    <property type="project" value="UniProtKB-KW"/>
</dbReference>
<dbReference type="PRINTS" id="PR00598">
    <property type="entry name" value="HTHMARR"/>
</dbReference>
<dbReference type="InterPro" id="IPR036390">
    <property type="entry name" value="WH_DNA-bd_sf"/>
</dbReference>
<protein>
    <submittedName>
        <fullName evidence="2">DNA-binding MarR family transcriptional regulator</fullName>
    </submittedName>
</protein>
<keyword evidence="3" id="KW-1185">Reference proteome</keyword>
<reference evidence="2 3" key="1">
    <citation type="submission" date="2019-02" db="EMBL/GenBank/DDBJ databases">
        <title>Sequencing the genomes of 1000 actinobacteria strains.</title>
        <authorList>
            <person name="Klenk H.-P."/>
        </authorList>
    </citation>
    <scope>NUCLEOTIDE SEQUENCE [LARGE SCALE GENOMIC DNA]</scope>
    <source>
        <strain evidence="2 3">DSM 45162</strain>
    </source>
</reference>
<proteinExistence type="predicted"/>
<dbReference type="PANTHER" id="PTHR33164">
    <property type="entry name" value="TRANSCRIPTIONAL REGULATOR, MARR FAMILY"/>
    <property type="match status" value="1"/>
</dbReference>
<dbReference type="GO" id="GO:0003700">
    <property type="term" value="F:DNA-binding transcription factor activity"/>
    <property type="evidence" value="ECO:0007669"/>
    <property type="project" value="InterPro"/>
</dbReference>
<evidence type="ECO:0000259" key="1">
    <source>
        <dbReference type="PROSITE" id="PS50995"/>
    </source>
</evidence>
<accession>A0A4Q7ZPV9</accession>
<gene>
    <name evidence="2" type="ORF">EV385_5006</name>
</gene>
<dbReference type="AlphaFoldDB" id="A0A4Q7ZPV9"/>
<feature type="domain" description="HTH marR-type" evidence="1">
    <location>
        <begin position="11"/>
        <end position="142"/>
    </location>
</feature>
<evidence type="ECO:0000313" key="3">
    <source>
        <dbReference type="Proteomes" id="UP000292564"/>
    </source>
</evidence>
<keyword evidence="2" id="KW-0238">DNA-binding</keyword>
<dbReference type="InterPro" id="IPR039422">
    <property type="entry name" value="MarR/SlyA-like"/>
</dbReference>
<sequence length="142" mass="15477">MAQAFVPMDPDTQLGYLLVRCGDQQARAWQEALRAHGVNPRQFSMLASLAHDPGISQAELARRVMVTPQSMSESLTRLIDDGLIARGSTEPGRPARLGLTEAGRRALERAYPVVSAHQEQAFAALTADEKAELARVLGKLTR</sequence>
<dbReference type="InterPro" id="IPR000835">
    <property type="entry name" value="HTH_MarR-typ"/>
</dbReference>
<dbReference type="PANTHER" id="PTHR33164:SF43">
    <property type="entry name" value="HTH-TYPE TRANSCRIPTIONAL REPRESSOR YETL"/>
    <property type="match status" value="1"/>
</dbReference>
<dbReference type="InterPro" id="IPR036388">
    <property type="entry name" value="WH-like_DNA-bd_sf"/>
</dbReference>
<comment type="caution">
    <text evidence="2">The sequence shown here is derived from an EMBL/GenBank/DDBJ whole genome shotgun (WGS) entry which is preliminary data.</text>
</comment>
<dbReference type="RefSeq" id="WP_130511646.1">
    <property type="nucleotide sequence ID" value="NZ_SHKY01000001.1"/>
</dbReference>